<dbReference type="SUPFAM" id="SSF54160">
    <property type="entry name" value="Chromo domain-like"/>
    <property type="match status" value="1"/>
</dbReference>
<name>A0A8W8JFC5_MAGGI</name>
<keyword evidence="4" id="KW-1185">Reference proteome</keyword>
<reference evidence="3" key="1">
    <citation type="submission" date="2022-08" db="UniProtKB">
        <authorList>
            <consortium name="EnsemblMetazoa"/>
        </authorList>
    </citation>
    <scope>IDENTIFICATION</scope>
    <source>
        <strain evidence="3">05x7-T-G4-1.051#20</strain>
    </source>
</reference>
<dbReference type="CDD" id="cd00024">
    <property type="entry name" value="CD_CSD"/>
    <property type="match status" value="1"/>
</dbReference>
<evidence type="ECO:0000259" key="2">
    <source>
        <dbReference type="PROSITE" id="PS50013"/>
    </source>
</evidence>
<dbReference type="Gene3D" id="2.40.50.40">
    <property type="match status" value="1"/>
</dbReference>
<evidence type="ECO:0000256" key="1">
    <source>
        <dbReference type="SAM" id="MobiDB-lite"/>
    </source>
</evidence>
<proteinExistence type="predicted"/>
<feature type="region of interest" description="Disordered" evidence="1">
    <location>
        <begin position="108"/>
        <end position="143"/>
    </location>
</feature>
<protein>
    <recommendedName>
        <fullName evidence="2">Chromo domain-containing protein</fullName>
    </recommendedName>
</protein>
<accession>A0A8W8JFC5</accession>
<feature type="domain" description="Chromo" evidence="2">
    <location>
        <begin position="165"/>
        <end position="200"/>
    </location>
</feature>
<dbReference type="InterPro" id="IPR000953">
    <property type="entry name" value="Chromo/chromo_shadow_dom"/>
</dbReference>
<dbReference type="InterPro" id="IPR016197">
    <property type="entry name" value="Chromo-like_dom_sf"/>
</dbReference>
<feature type="region of interest" description="Disordered" evidence="1">
    <location>
        <begin position="1"/>
        <end position="27"/>
    </location>
</feature>
<evidence type="ECO:0000313" key="3">
    <source>
        <dbReference type="EnsemblMetazoa" id="G18994.2:cds"/>
    </source>
</evidence>
<dbReference type="AlphaFoldDB" id="A0A8W8JFC5"/>
<feature type="compositionally biased region" description="Basic and acidic residues" evidence="1">
    <location>
        <begin position="112"/>
        <end position="121"/>
    </location>
</feature>
<sequence length="244" mass="27893">MVEDTAKQNVSQKREQTTATNNVKSKEPSFRMLQQVLVKVEKTPVGFSKKLHAKWEGPYYIVKITGNNTYGLRKCSDNKLLKASIHANRLKAYHDPQDRRLQPVEDQNLDAGKNDNERAEQDNQLQNQTGKPLAPNNTVTDFPHTAENANMQQTAAPSNPSNDWFPIKKIVKSRYVQGKRQYLVDWEGKYAKSWLQEEDLGPGLIREYHATRTMADLKVQNAVVYFLHHPCGFSGFTCGKFQQD</sequence>
<dbReference type="EnsemblMetazoa" id="G18994.2">
    <property type="protein sequence ID" value="G18994.2:cds"/>
    <property type="gene ID" value="G18994"/>
</dbReference>
<feature type="compositionally biased region" description="Basic and acidic residues" evidence="1">
    <location>
        <begin position="1"/>
        <end position="16"/>
    </location>
</feature>
<dbReference type="Proteomes" id="UP000005408">
    <property type="component" value="Unassembled WGS sequence"/>
</dbReference>
<evidence type="ECO:0000313" key="4">
    <source>
        <dbReference type="Proteomes" id="UP000005408"/>
    </source>
</evidence>
<feature type="compositionally biased region" description="Polar residues" evidence="1">
    <location>
        <begin position="122"/>
        <end position="140"/>
    </location>
</feature>
<dbReference type="PROSITE" id="PS50013">
    <property type="entry name" value="CHROMO_2"/>
    <property type="match status" value="1"/>
</dbReference>
<organism evidence="3 4">
    <name type="scientific">Magallana gigas</name>
    <name type="common">Pacific oyster</name>
    <name type="synonym">Crassostrea gigas</name>
    <dbReference type="NCBI Taxonomy" id="29159"/>
    <lineage>
        <taxon>Eukaryota</taxon>
        <taxon>Metazoa</taxon>
        <taxon>Spiralia</taxon>
        <taxon>Lophotrochozoa</taxon>
        <taxon>Mollusca</taxon>
        <taxon>Bivalvia</taxon>
        <taxon>Autobranchia</taxon>
        <taxon>Pteriomorphia</taxon>
        <taxon>Ostreida</taxon>
        <taxon>Ostreoidea</taxon>
        <taxon>Ostreidae</taxon>
        <taxon>Magallana</taxon>
    </lineage>
</organism>